<dbReference type="SUPFAM" id="SSF53041">
    <property type="entry name" value="Resolvase-like"/>
    <property type="match status" value="1"/>
</dbReference>
<evidence type="ECO:0000259" key="7">
    <source>
        <dbReference type="PROSITE" id="PS51736"/>
    </source>
</evidence>
<dbReference type="Pfam" id="PF00239">
    <property type="entry name" value="Resolvase"/>
    <property type="match status" value="1"/>
</dbReference>
<organism evidence="8 9">
    <name type="scientific">Agathobaculum butyriciproducens</name>
    <dbReference type="NCBI Taxonomy" id="1628085"/>
    <lineage>
        <taxon>Bacteria</taxon>
        <taxon>Bacillati</taxon>
        <taxon>Bacillota</taxon>
        <taxon>Clostridia</taxon>
        <taxon>Eubacteriales</taxon>
        <taxon>Butyricicoccaceae</taxon>
        <taxon>Agathobaculum</taxon>
    </lineage>
</organism>
<feature type="active site" description="O-(5'-phospho-DNA)-serine intermediate" evidence="5 6">
    <location>
        <position position="11"/>
    </location>
</feature>
<dbReference type="InterPro" id="IPR050639">
    <property type="entry name" value="SSR_resolvase"/>
</dbReference>
<evidence type="ECO:0000313" key="8">
    <source>
        <dbReference type="EMBL" id="MCC2177079.1"/>
    </source>
</evidence>
<evidence type="ECO:0000256" key="3">
    <source>
        <dbReference type="ARBA" id="ARBA00023125"/>
    </source>
</evidence>
<protein>
    <submittedName>
        <fullName evidence="8">Recombinase family protein</fullName>
    </submittedName>
</protein>
<reference evidence="8 9" key="1">
    <citation type="submission" date="2021-10" db="EMBL/GenBank/DDBJ databases">
        <title>Anaerobic single-cell dispensing facilitates the cultivation of human gut bacteria.</title>
        <authorList>
            <person name="Afrizal A."/>
        </authorList>
    </citation>
    <scope>NUCLEOTIDE SEQUENCE [LARGE SCALE GENOMIC DNA]</scope>
    <source>
        <strain evidence="8 9">CLA-AA-H270</strain>
    </source>
</reference>
<dbReference type="PANTHER" id="PTHR30461">
    <property type="entry name" value="DNA-INVERTASE FROM LAMBDOID PROPHAGE"/>
    <property type="match status" value="1"/>
</dbReference>
<dbReference type="CDD" id="cd03768">
    <property type="entry name" value="SR_ResInv"/>
    <property type="match status" value="1"/>
</dbReference>
<evidence type="ECO:0000256" key="2">
    <source>
        <dbReference type="ARBA" id="ARBA00022908"/>
    </source>
</evidence>
<dbReference type="GO" id="GO:0015074">
    <property type="term" value="P:DNA integration"/>
    <property type="evidence" value="ECO:0007669"/>
    <property type="project" value="UniProtKB-KW"/>
</dbReference>
<comment type="caution">
    <text evidence="8">The sequence shown here is derived from an EMBL/GenBank/DDBJ whole genome shotgun (WGS) entry which is preliminary data.</text>
</comment>
<gene>
    <name evidence="8" type="ORF">LKD22_08060</name>
</gene>
<evidence type="ECO:0000256" key="1">
    <source>
        <dbReference type="ARBA" id="ARBA00009913"/>
    </source>
</evidence>
<dbReference type="InterPro" id="IPR036162">
    <property type="entry name" value="Resolvase-like_N_sf"/>
</dbReference>
<dbReference type="Proteomes" id="UP001298753">
    <property type="component" value="Unassembled WGS sequence"/>
</dbReference>
<dbReference type="AlphaFoldDB" id="A0AAW4VYJ7"/>
<evidence type="ECO:0000256" key="6">
    <source>
        <dbReference type="PROSITE-ProRule" id="PRU10137"/>
    </source>
</evidence>
<dbReference type="PROSITE" id="PS51736">
    <property type="entry name" value="RECOMBINASES_3"/>
    <property type="match status" value="1"/>
</dbReference>
<sequence length="199" mass="22923">MHKTFYYARVSTREQNLDRQLEAFRALGANDREIITDKESGKNLDRPGYQALKSAMLRSGDTLVVKSLDRLSRSKADIHSELQWFKENNIHLKVIDLPTTMMDLPPGQEWVFEMVNNILIEVLGTIAEQERLTIHQRQREGINAAKAKGKHLGRPSTSLPDNWEEVLALWQSGEITAREAMRRTGMKRTTFYQLVRKSS</sequence>
<comment type="similarity">
    <text evidence="1">Belongs to the site-specific recombinase resolvase family.</text>
</comment>
<name>A0AAW4VYJ7_9FIRM</name>
<dbReference type="PROSITE" id="PS00398">
    <property type="entry name" value="RECOMBINASES_2"/>
    <property type="match status" value="1"/>
</dbReference>
<evidence type="ECO:0000313" key="9">
    <source>
        <dbReference type="Proteomes" id="UP001298753"/>
    </source>
</evidence>
<proteinExistence type="inferred from homology"/>
<accession>A0AAW4VYJ7</accession>
<keyword evidence="9" id="KW-1185">Reference proteome</keyword>
<dbReference type="SMART" id="SM00857">
    <property type="entry name" value="Resolvase"/>
    <property type="match status" value="1"/>
</dbReference>
<dbReference type="GO" id="GO:0000150">
    <property type="term" value="F:DNA strand exchange activity"/>
    <property type="evidence" value="ECO:0007669"/>
    <property type="project" value="InterPro"/>
</dbReference>
<dbReference type="Gene3D" id="3.40.50.1390">
    <property type="entry name" value="Resolvase, N-terminal catalytic domain"/>
    <property type="match status" value="1"/>
</dbReference>
<evidence type="ECO:0000256" key="4">
    <source>
        <dbReference type="ARBA" id="ARBA00023172"/>
    </source>
</evidence>
<evidence type="ECO:0000256" key="5">
    <source>
        <dbReference type="PIRSR" id="PIRSR606118-50"/>
    </source>
</evidence>
<dbReference type="GO" id="GO:0003677">
    <property type="term" value="F:DNA binding"/>
    <property type="evidence" value="ECO:0007669"/>
    <property type="project" value="UniProtKB-KW"/>
</dbReference>
<keyword evidence="3" id="KW-0238">DNA-binding</keyword>
<keyword evidence="2" id="KW-0229">DNA integration</keyword>
<keyword evidence="4" id="KW-0233">DNA recombination</keyword>
<dbReference type="EMBL" id="JAJEPX010000021">
    <property type="protein sequence ID" value="MCC2177079.1"/>
    <property type="molecule type" value="Genomic_DNA"/>
</dbReference>
<dbReference type="RefSeq" id="WP_227600775.1">
    <property type="nucleotide sequence ID" value="NZ_JAJEPX010000021.1"/>
</dbReference>
<dbReference type="InterPro" id="IPR006118">
    <property type="entry name" value="Recombinase_CS"/>
</dbReference>
<feature type="domain" description="Resolvase/invertase-type recombinase catalytic" evidence="7">
    <location>
        <begin position="3"/>
        <end position="149"/>
    </location>
</feature>
<dbReference type="PROSITE" id="PS00397">
    <property type="entry name" value="RECOMBINASES_1"/>
    <property type="match status" value="1"/>
</dbReference>
<dbReference type="PANTHER" id="PTHR30461:SF26">
    <property type="entry name" value="RESOLVASE HOMOLOG YNEB"/>
    <property type="match status" value="1"/>
</dbReference>
<dbReference type="InterPro" id="IPR006119">
    <property type="entry name" value="Resolv_N"/>
</dbReference>